<dbReference type="Pfam" id="PF06750">
    <property type="entry name" value="A24_N_bact"/>
    <property type="match status" value="1"/>
</dbReference>
<protein>
    <submittedName>
        <fullName evidence="10">A24 family peptidase</fullName>
        <ecNumber evidence="10">3.4.23.-</ecNumber>
    </submittedName>
</protein>
<evidence type="ECO:0000256" key="7">
    <source>
        <dbReference type="SAM" id="Phobius"/>
    </source>
</evidence>
<keyword evidence="4 7" id="KW-0812">Transmembrane</keyword>
<comment type="caution">
    <text evidence="10">The sequence shown here is derived from an EMBL/GenBank/DDBJ whole genome shotgun (WGS) entry which is preliminary data.</text>
</comment>
<keyword evidence="3" id="KW-1003">Cell membrane</keyword>
<keyword evidence="11" id="KW-1185">Reference proteome</keyword>
<name>A0ABW8UFR3_9LACT</name>
<feature type="transmembrane region" description="Helical" evidence="7">
    <location>
        <begin position="224"/>
        <end position="247"/>
    </location>
</feature>
<keyword evidence="6 7" id="KW-0472">Membrane</keyword>
<evidence type="ECO:0000256" key="3">
    <source>
        <dbReference type="ARBA" id="ARBA00022475"/>
    </source>
</evidence>
<dbReference type="PANTHER" id="PTHR30487">
    <property type="entry name" value="TYPE 4 PREPILIN-LIKE PROTEINS LEADER PEPTIDE-PROCESSING ENZYME"/>
    <property type="match status" value="1"/>
</dbReference>
<evidence type="ECO:0000256" key="4">
    <source>
        <dbReference type="ARBA" id="ARBA00022692"/>
    </source>
</evidence>
<feature type="transmembrane region" description="Helical" evidence="7">
    <location>
        <begin position="149"/>
        <end position="167"/>
    </location>
</feature>
<feature type="transmembrane region" description="Helical" evidence="7">
    <location>
        <begin position="179"/>
        <end position="204"/>
    </location>
</feature>
<sequence>MEWFIGIVFFIYGLIFGSFYNVVGLRVPINTFLSQRNSYCYTCKRKLSWSELIPVVSYIIQKGKCKGCGSPISIIYPVIELATGLLFTVTYLFFGLSFQTIFGLLLVSMIVIVTVSDIAYQKIPNKILLFFLPIFLILKFFLLDTDWVSSILGAACAFLLVGIIIYVTKGGMGIGDLKYFTLFGLLFGWQLFLLLFLLSTLYGAVINGILLSLGKVTRKTKVPFGPYIGASAITVLYLGRSIIEWYLSLL</sequence>
<organism evidence="10 11">
    <name type="scientific">Marinilactibacillus psychrotolerans</name>
    <dbReference type="NCBI Taxonomy" id="191770"/>
    <lineage>
        <taxon>Bacteria</taxon>
        <taxon>Bacillati</taxon>
        <taxon>Bacillota</taxon>
        <taxon>Bacilli</taxon>
        <taxon>Lactobacillales</taxon>
        <taxon>Carnobacteriaceae</taxon>
        <taxon>Marinilactibacillus</taxon>
    </lineage>
</organism>
<evidence type="ECO:0000259" key="8">
    <source>
        <dbReference type="Pfam" id="PF01478"/>
    </source>
</evidence>
<feature type="transmembrane region" description="Helical" evidence="7">
    <location>
        <begin position="100"/>
        <end position="120"/>
    </location>
</feature>
<feature type="transmembrane region" description="Helical" evidence="7">
    <location>
        <begin position="6"/>
        <end position="27"/>
    </location>
</feature>
<dbReference type="EMBL" id="JBGQQK010000001">
    <property type="protein sequence ID" value="MFL2101778.1"/>
    <property type="molecule type" value="Genomic_DNA"/>
</dbReference>
<feature type="transmembrane region" description="Helical" evidence="7">
    <location>
        <begin position="127"/>
        <end position="143"/>
    </location>
</feature>
<comment type="subcellular location">
    <subcellularLocation>
        <location evidence="1">Cell membrane</location>
        <topology evidence="1">Multi-pass membrane protein</topology>
    </subcellularLocation>
</comment>
<proteinExistence type="inferred from homology"/>
<accession>A0ABW8UFR3</accession>
<comment type="similarity">
    <text evidence="2">Belongs to the peptidase A24 family.</text>
</comment>
<reference evidence="10 11" key="1">
    <citation type="submission" date="2024-08" db="EMBL/GenBank/DDBJ databases">
        <authorList>
            <person name="Arias E."/>
        </authorList>
    </citation>
    <scope>NUCLEOTIDE SEQUENCE [LARGE SCALE GENOMIC DNA]</scope>
    <source>
        <strain evidence="10 11">FAM 24106</strain>
    </source>
</reference>
<dbReference type="Proteomes" id="UP001625374">
    <property type="component" value="Unassembled WGS sequence"/>
</dbReference>
<gene>
    <name evidence="10" type="ORF">ACEN37_00775</name>
</gene>
<feature type="domain" description="Prepilin type IV endopeptidase peptidase" evidence="8">
    <location>
        <begin position="104"/>
        <end position="206"/>
    </location>
</feature>
<evidence type="ECO:0000259" key="9">
    <source>
        <dbReference type="Pfam" id="PF06750"/>
    </source>
</evidence>
<dbReference type="Gene3D" id="1.20.120.1220">
    <property type="match status" value="1"/>
</dbReference>
<evidence type="ECO:0000256" key="6">
    <source>
        <dbReference type="ARBA" id="ARBA00023136"/>
    </source>
</evidence>
<dbReference type="InterPro" id="IPR000045">
    <property type="entry name" value="Prepilin_IV_endopep_pep"/>
</dbReference>
<dbReference type="RefSeq" id="WP_407141726.1">
    <property type="nucleotide sequence ID" value="NZ_JBGQQI010000001.1"/>
</dbReference>
<dbReference type="PANTHER" id="PTHR30487:SF0">
    <property type="entry name" value="PREPILIN LEADER PEPTIDASE_N-METHYLTRANSFERASE-RELATED"/>
    <property type="match status" value="1"/>
</dbReference>
<evidence type="ECO:0000313" key="11">
    <source>
        <dbReference type="Proteomes" id="UP001625374"/>
    </source>
</evidence>
<feature type="domain" description="Prepilin peptidase A24 N-terminal" evidence="9">
    <location>
        <begin position="11"/>
        <end position="93"/>
    </location>
</feature>
<dbReference type="InterPro" id="IPR050882">
    <property type="entry name" value="Prepilin_peptidase/N-MTase"/>
</dbReference>
<dbReference type="EC" id="3.4.23.-" evidence="10"/>
<evidence type="ECO:0000256" key="1">
    <source>
        <dbReference type="ARBA" id="ARBA00004651"/>
    </source>
</evidence>
<evidence type="ECO:0000313" key="10">
    <source>
        <dbReference type="EMBL" id="MFL2101778.1"/>
    </source>
</evidence>
<dbReference type="InterPro" id="IPR010627">
    <property type="entry name" value="Prepilin_pept_A24_N"/>
</dbReference>
<feature type="transmembrane region" description="Helical" evidence="7">
    <location>
        <begin position="74"/>
        <end position="94"/>
    </location>
</feature>
<evidence type="ECO:0000256" key="5">
    <source>
        <dbReference type="ARBA" id="ARBA00022989"/>
    </source>
</evidence>
<evidence type="ECO:0000256" key="2">
    <source>
        <dbReference type="ARBA" id="ARBA00005801"/>
    </source>
</evidence>
<keyword evidence="5 7" id="KW-1133">Transmembrane helix</keyword>
<keyword evidence="10" id="KW-0378">Hydrolase</keyword>
<dbReference type="GO" id="GO:0016787">
    <property type="term" value="F:hydrolase activity"/>
    <property type="evidence" value="ECO:0007669"/>
    <property type="project" value="UniProtKB-KW"/>
</dbReference>
<dbReference type="Pfam" id="PF01478">
    <property type="entry name" value="Peptidase_A24"/>
    <property type="match status" value="1"/>
</dbReference>